<evidence type="ECO:0000313" key="4">
    <source>
        <dbReference type="Proteomes" id="UP000030661"/>
    </source>
</evidence>
<evidence type="ECO:0000256" key="1">
    <source>
        <dbReference type="SAM" id="Phobius"/>
    </source>
</evidence>
<keyword evidence="2" id="KW-0732">Signal</keyword>
<reference evidence="3" key="1">
    <citation type="journal article" date="2015" name="PeerJ">
        <title>First genomic representation of candidate bacterial phylum KSB3 points to enhanced environmental sensing as a trigger of wastewater bulking.</title>
        <authorList>
            <person name="Sekiguchi Y."/>
            <person name="Ohashi A."/>
            <person name="Parks D.H."/>
            <person name="Yamauchi T."/>
            <person name="Tyson G.W."/>
            <person name="Hugenholtz P."/>
        </authorList>
    </citation>
    <scope>NUCLEOTIDE SEQUENCE [LARGE SCALE GENOMIC DNA]</scope>
</reference>
<feature type="transmembrane region" description="Helical" evidence="1">
    <location>
        <begin position="157"/>
        <end position="178"/>
    </location>
</feature>
<protein>
    <submittedName>
        <fullName evidence="3">Uncharacterized protein</fullName>
    </submittedName>
</protein>
<feature type="transmembrane region" description="Helical" evidence="1">
    <location>
        <begin position="294"/>
        <end position="313"/>
    </location>
</feature>
<feature type="transmembrane region" description="Helical" evidence="1">
    <location>
        <begin position="244"/>
        <end position="262"/>
    </location>
</feature>
<dbReference type="AlphaFoldDB" id="A0A081C6J3"/>
<keyword evidence="1" id="KW-0812">Transmembrane</keyword>
<proteinExistence type="predicted"/>
<evidence type="ECO:0000313" key="3">
    <source>
        <dbReference type="EMBL" id="GAK60198.1"/>
    </source>
</evidence>
<accession>A0A081C6J3</accession>
<keyword evidence="1" id="KW-1133">Transmembrane helix</keyword>
<dbReference type="Proteomes" id="UP000030661">
    <property type="component" value="Unassembled WGS sequence"/>
</dbReference>
<dbReference type="HOGENOM" id="CLU_789066_0_0_0"/>
<feature type="signal peptide" evidence="2">
    <location>
        <begin position="1"/>
        <end position="29"/>
    </location>
</feature>
<keyword evidence="1" id="KW-0472">Membrane</keyword>
<dbReference type="EMBL" id="DF820472">
    <property type="protein sequence ID" value="GAK60198.1"/>
    <property type="molecule type" value="Genomic_DNA"/>
</dbReference>
<gene>
    <name evidence="3" type="ORF">U27_00089</name>
</gene>
<evidence type="ECO:0000256" key="2">
    <source>
        <dbReference type="SAM" id="SignalP"/>
    </source>
</evidence>
<feature type="chain" id="PRO_5001755512" evidence="2">
    <location>
        <begin position="30"/>
        <end position="355"/>
    </location>
</feature>
<sequence length="355" mass="38616">MCNKTWSKWIACIVIVAFLSVSSASSVIAVERPIGTTPLLLAQASALFPSNQPSTSDEFRVRQQVYENKIQSLETDIQRARGMRKNLLTVAVASFTAGSAINFAVNSVNSAIDDIPTSNPEEQENVTGTVEERYDACESYVCITSEKNDALNALDGIQGIGGGIFIVGVVSMLGYWLYSRNINHKQAQIDTLRTELGSGLEPARGITPAYLQQNESVAAVLEEIDLLKKEAGKTRTFGEWSSRLAIGGILSGLFLLGVSNASSDLVEDITVDQTDQEQVSAKRDALDKADNIETVGFVVLGAGIASGVTSYIFERLARNKENTVNDLENSLLRVAERIQIQPRTDGFLITYTYNF</sequence>
<organism evidence="3">
    <name type="scientific">Vecturithrix granuli</name>
    <dbReference type="NCBI Taxonomy" id="1499967"/>
    <lineage>
        <taxon>Bacteria</taxon>
        <taxon>Candidatus Moduliflexota</taxon>
        <taxon>Candidatus Vecturitrichia</taxon>
        <taxon>Candidatus Vecturitrichales</taxon>
        <taxon>Candidatus Vecturitrichaceae</taxon>
        <taxon>Candidatus Vecturithrix</taxon>
    </lineage>
</organism>
<name>A0A081C6J3_VECG1</name>
<keyword evidence="4" id="KW-1185">Reference proteome</keyword>